<dbReference type="HAMAP" id="MF_01465">
    <property type="entry name" value="SecY"/>
    <property type="match status" value="1"/>
</dbReference>
<evidence type="ECO:0000256" key="9">
    <source>
        <dbReference type="HAMAP-Rule" id="MF_01465"/>
    </source>
</evidence>
<dbReference type="Pfam" id="PF00344">
    <property type="entry name" value="SecY"/>
    <property type="match status" value="1"/>
</dbReference>
<comment type="similarity">
    <text evidence="2 9 12">Belongs to the SecY/SEC61-alpha family.</text>
</comment>
<evidence type="ECO:0000256" key="4">
    <source>
        <dbReference type="ARBA" id="ARBA00022692"/>
    </source>
</evidence>
<sequence length="492" mass="53430">MKAMDEVKEKPRSKLYALDPIIRRLPEVAVPKRRVAFKERFIWTGVALIIFYLMSQIPLYGIAQREPFVDTNGNGVFDFIDANGNGVMDPGETALEPFTDLNGNGVWDAGAQNFFGQLRYVLASHAGSLMELGIGPIVTAGIVMQLLVGSKIVGLNLSESEDRALFTGVQKFLAIIMAVFEGSMLVLAGNYGKNVGLFSPAGLLLVLQLTLGATVVIYLDEVVSKYGFGSGVSLFIAGGVAMTVVWEALNPATGVIPNIIGTVLSNGDFIAEFFRPHLPNMMGLIATILIFFIVVYAESMRIEVPLAYGRFGGVRGRYPIRFLYTSNIPVILALTVFANLKIFAALLKAPWISYYTDAPNGLAQVAADPIRAIIYLIILVLASMGFAYLWVHMTGMGPRDVAKQLDESGMLIPGFRRDVRVMEWVLSRYIMTAALLGGAFVGFLSAGADFLGALGSGTGILLTVGIMYSLYQEIAKEQVAEMFPAVRRLFGE</sequence>
<comment type="caution">
    <text evidence="13">The sequence shown here is derived from an EMBL/GenBank/DDBJ whole genome shotgun (WGS) entry which is preliminary data.</text>
</comment>
<evidence type="ECO:0000256" key="10">
    <source>
        <dbReference type="RuleBase" id="RU000537"/>
    </source>
</evidence>
<dbReference type="InterPro" id="IPR026593">
    <property type="entry name" value="SecY"/>
</dbReference>
<evidence type="ECO:0000256" key="2">
    <source>
        <dbReference type="ARBA" id="ARBA00005751"/>
    </source>
</evidence>
<gene>
    <name evidence="9" type="primary">secY</name>
    <name evidence="13" type="ORF">APZ16_05435</name>
</gene>
<evidence type="ECO:0000256" key="6">
    <source>
        <dbReference type="ARBA" id="ARBA00022989"/>
    </source>
</evidence>
<keyword evidence="9" id="KW-1003">Cell membrane</keyword>
<evidence type="ECO:0000256" key="5">
    <source>
        <dbReference type="ARBA" id="ARBA00022927"/>
    </source>
</evidence>
<name>A0A147JU99_HADYE</name>
<evidence type="ECO:0000256" key="11">
    <source>
        <dbReference type="RuleBase" id="RU003484"/>
    </source>
</evidence>
<dbReference type="GO" id="GO:0006605">
    <property type="term" value="P:protein targeting"/>
    <property type="evidence" value="ECO:0007669"/>
    <property type="project" value="UniProtKB-UniRule"/>
</dbReference>
<comment type="subunit">
    <text evidence="9">Component of the Sec protein translocase complex. Heterotrimer consisting of alpha (SecY), beta (SecG) and gamma (SecE) subunits. The heterotrimers can form oligomers, although 1 heterotrimer is thought to be able to translocate proteins. Interacts with the ribosome. May interact with SecDF, and other proteins may be involved.</text>
</comment>
<evidence type="ECO:0000256" key="3">
    <source>
        <dbReference type="ARBA" id="ARBA00022448"/>
    </source>
</evidence>
<feature type="transmembrane region" description="Helical" evidence="9">
    <location>
        <begin position="450"/>
        <end position="471"/>
    </location>
</feature>
<evidence type="ECO:0000256" key="12">
    <source>
        <dbReference type="RuleBase" id="RU004349"/>
    </source>
</evidence>
<keyword evidence="8 9" id="KW-0472">Membrane</keyword>
<evidence type="ECO:0000313" key="13">
    <source>
        <dbReference type="EMBL" id="KUO40062.1"/>
    </source>
</evidence>
<feature type="transmembrane region" description="Helical" evidence="9">
    <location>
        <begin position="372"/>
        <end position="391"/>
    </location>
</feature>
<keyword evidence="4 9" id="KW-0812">Transmembrane</keyword>
<dbReference type="PRINTS" id="PR00303">
    <property type="entry name" value="SECYTRNLCASE"/>
</dbReference>
<dbReference type="SUPFAM" id="SSF103491">
    <property type="entry name" value="Preprotein translocase SecY subunit"/>
    <property type="match status" value="1"/>
</dbReference>
<feature type="transmembrane region" description="Helical" evidence="9">
    <location>
        <begin position="226"/>
        <end position="246"/>
    </location>
</feature>
<dbReference type="NCBIfam" id="NF006341">
    <property type="entry name" value="PRK08568.1-5"/>
    <property type="match status" value="1"/>
</dbReference>
<feature type="transmembrane region" description="Helical" evidence="9">
    <location>
        <begin position="278"/>
        <end position="297"/>
    </location>
</feature>
<dbReference type="Proteomes" id="UP000074294">
    <property type="component" value="Unassembled WGS sequence"/>
</dbReference>
<dbReference type="STRING" id="1776334.APZ16_05435"/>
<dbReference type="AlphaFoldDB" id="A0A147JU99"/>
<dbReference type="InterPro" id="IPR030659">
    <property type="entry name" value="SecY_CS"/>
</dbReference>
<organism evidence="13 14">
    <name type="scientific">Hadarchaeum yellowstonense</name>
    <dbReference type="NCBI Taxonomy" id="1776334"/>
    <lineage>
        <taxon>Archaea</taxon>
        <taxon>Methanobacteriati</taxon>
        <taxon>Candidatus Hadarchaeota</taxon>
        <taxon>Candidatus Hadarchaeia</taxon>
        <taxon>Candidatus Hadarchaeales</taxon>
        <taxon>Candidatus Hadarchaeaceae</taxon>
        <taxon>Candidatus Hadarchaeum</taxon>
    </lineage>
</organism>
<dbReference type="GO" id="GO:0005886">
    <property type="term" value="C:plasma membrane"/>
    <property type="evidence" value="ECO:0007669"/>
    <property type="project" value="UniProtKB-SubCell"/>
</dbReference>
<feature type="transmembrane region" description="Helical" evidence="9">
    <location>
        <begin position="132"/>
        <end position="152"/>
    </location>
</feature>
<protein>
    <recommendedName>
        <fullName evidence="9 10">Protein translocase subunit SecY</fullName>
    </recommendedName>
    <alternativeName>
        <fullName evidence="9">Protein transport protein SEC61 subunit alpha homolog</fullName>
    </alternativeName>
</protein>
<feature type="transmembrane region" description="Helical" evidence="9">
    <location>
        <begin position="172"/>
        <end position="191"/>
    </location>
</feature>
<feature type="transmembrane region" description="Helical" evidence="9">
    <location>
        <begin position="425"/>
        <end position="444"/>
    </location>
</feature>
<keyword evidence="7 9" id="KW-0811">Translocation</keyword>
<feature type="transmembrane region" description="Helical" evidence="9">
    <location>
        <begin position="41"/>
        <end position="63"/>
    </location>
</feature>
<dbReference type="Gene3D" id="1.10.3370.10">
    <property type="entry name" value="SecY subunit domain"/>
    <property type="match status" value="1"/>
</dbReference>
<accession>A0A147JU99</accession>
<evidence type="ECO:0000313" key="14">
    <source>
        <dbReference type="Proteomes" id="UP000074294"/>
    </source>
</evidence>
<dbReference type="InterPro" id="IPR023201">
    <property type="entry name" value="SecY_dom_sf"/>
</dbReference>
<comment type="function">
    <text evidence="9 10">The central subunit of the protein translocation channel SecYEG. Consists of two halves formed by TMs 1-5 and 6-10. These two domains form a lateral gate at the front which open onto the bilayer between TMs 2 and 7, and are clamped together by SecE at the back. The channel is closed by both a pore ring composed of hydrophobic SecY resides and a short helix (helix 2A) on the extracellular side of the membrane which forms a plug. The plug probably moves laterally to allow the channel to open. The ring and the pore may move independently.</text>
</comment>
<keyword evidence="3 9" id="KW-0813">Transport</keyword>
<dbReference type="PROSITE" id="PS00756">
    <property type="entry name" value="SECY_2"/>
    <property type="match status" value="1"/>
</dbReference>
<evidence type="ECO:0000256" key="7">
    <source>
        <dbReference type="ARBA" id="ARBA00023010"/>
    </source>
</evidence>
<feature type="transmembrane region" description="Helical" evidence="9">
    <location>
        <begin position="197"/>
        <end position="219"/>
    </location>
</feature>
<dbReference type="EMBL" id="LQMQ01000049">
    <property type="protein sequence ID" value="KUO40062.1"/>
    <property type="molecule type" value="Genomic_DNA"/>
</dbReference>
<evidence type="ECO:0000256" key="8">
    <source>
        <dbReference type="ARBA" id="ARBA00023136"/>
    </source>
</evidence>
<evidence type="ECO:0000256" key="1">
    <source>
        <dbReference type="ARBA" id="ARBA00004141"/>
    </source>
</evidence>
<dbReference type="GO" id="GO:0065002">
    <property type="term" value="P:intracellular protein transmembrane transport"/>
    <property type="evidence" value="ECO:0007669"/>
    <property type="project" value="UniProtKB-UniRule"/>
</dbReference>
<keyword evidence="6 9" id="KW-1133">Transmembrane helix</keyword>
<dbReference type="NCBIfam" id="TIGR00967">
    <property type="entry name" value="3a0501s007"/>
    <property type="match status" value="1"/>
</dbReference>
<keyword evidence="5 9" id="KW-0653">Protein transport</keyword>
<reference evidence="13 14" key="1">
    <citation type="journal article" date="2016" name="Nat. Microbiol.">
        <title>Genomic inference of the metabolism of cosmopolitan subsurface Archaea, Hadesarchaea.</title>
        <authorList>
            <person name="Baker B.J."/>
            <person name="Saw J.H."/>
            <person name="Lind A.E."/>
            <person name="Lazar C.S."/>
            <person name="Hinrichs K.-U."/>
            <person name="Teske A.P."/>
            <person name="Ettema T.J."/>
        </authorList>
    </citation>
    <scope>NUCLEOTIDE SEQUENCE [LARGE SCALE GENOMIC DNA]</scope>
</reference>
<dbReference type="InterPro" id="IPR002208">
    <property type="entry name" value="SecY/SEC61-alpha"/>
</dbReference>
<dbReference type="PROSITE" id="PS00755">
    <property type="entry name" value="SECY_1"/>
    <property type="match status" value="1"/>
</dbReference>
<proteinExistence type="inferred from homology"/>
<comment type="subcellular location">
    <subcellularLocation>
        <location evidence="9">Cell membrane</location>
        <topology evidence="9">Multi-pass membrane protein</topology>
    </subcellularLocation>
    <subcellularLocation>
        <location evidence="1 11">Membrane</location>
        <topology evidence="1 11">Multi-pass membrane protein</topology>
    </subcellularLocation>
</comment>
<comment type="caution">
    <text evidence="9">Lacks conserved residue(s) required for the propagation of feature annotation.</text>
</comment>
<dbReference type="PIRSF" id="PIRSF004557">
    <property type="entry name" value="SecY"/>
    <property type="match status" value="1"/>
</dbReference>
<dbReference type="PANTHER" id="PTHR10906">
    <property type="entry name" value="SECY/SEC61-ALPHA FAMILY MEMBER"/>
    <property type="match status" value="1"/>
</dbReference>